<evidence type="ECO:0000313" key="3">
    <source>
        <dbReference type="Proteomes" id="UP000829364"/>
    </source>
</evidence>
<name>A0A9Q8VDL0_9HYPO</name>
<dbReference type="AlphaFoldDB" id="A0A9Q8VDL0"/>
<evidence type="ECO:0000256" key="1">
    <source>
        <dbReference type="SAM" id="SignalP"/>
    </source>
</evidence>
<keyword evidence="1" id="KW-0732">Signal</keyword>
<gene>
    <name evidence="2" type="ORF">JDV02_006973</name>
</gene>
<reference evidence="2" key="1">
    <citation type="submission" date="2021-11" db="EMBL/GenBank/DDBJ databases">
        <title>Purpureocillium_takamizusanense_genome.</title>
        <authorList>
            <person name="Nguyen N.-H."/>
        </authorList>
    </citation>
    <scope>NUCLEOTIDE SEQUENCE</scope>
    <source>
        <strain evidence="2">PT3</strain>
    </source>
</reference>
<feature type="signal peptide" evidence="1">
    <location>
        <begin position="1"/>
        <end position="16"/>
    </location>
</feature>
<dbReference type="OrthoDB" id="5295362at2759"/>
<dbReference type="RefSeq" id="XP_047844408.1">
    <property type="nucleotide sequence ID" value="XM_047988413.1"/>
</dbReference>
<accession>A0A9Q8VDL0</accession>
<organism evidence="2 3">
    <name type="scientific">Purpureocillium takamizusanense</name>
    <dbReference type="NCBI Taxonomy" id="2060973"/>
    <lineage>
        <taxon>Eukaryota</taxon>
        <taxon>Fungi</taxon>
        <taxon>Dikarya</taxon>
        <taxon>Ascomycota</taxon>
        <taxon>Pezizomycotina</taxon>
        <taxon>Sordariomycetes</taxon>
        <taxon>Hypocreomycetidae</taxon>
        <taxon>Hypocreales</taxon>
        <taxon>Ophiocordycipitaceae</taxon>
        <taxon>Purpureocillium</taxon>
    </lineage>
</organism>
<proteinExistence type="predicted"/>
<dbReference type="KEGG" id="ptkz:JDV02_006973"/>
<feature type="chain" id="PRO_5040138846" evidence="1">
    <location>
        <begin position="17"/>
        <end position="211"/>
    </location>
</feature>
<dbReference type="EMBL" id="CP086359">
    <property type="protein sequence ID" value="UNI20927.1"/>
    <property type="molecule type" value="Genomic_DNA"/>
</dbReference>
<keyword evidence="3" id="KW-1185">Reference proteome</keyword>
<sequence>MHASLAMILGCLHTAAINWDWFFDSPTSARDAVTDYFPRAEYLDLLDADTRTAIERLTTASHDIHLPPTAAGAGGGDDDTIGPPAHTAWSYRTAAEQTKYCFAERAVGRIRGFMVTLPSRCVCGPDLVEGLRAREPMAMFVLLYWGVLLDGCAADPWLWWAGATTGRDVVAETSAVLARSPAYGLEDVREGIAWARGQVGLGVLDAAAAAY</sequence>
<protein>
    <submittedName>
        <fullName evidence="2">Uncharacterized protein</fullName>
    </submittedName>
</protein>
<dbReference type="Proteomes" id="UP000829364">
    <property type="component" value="Chromosome 6"/>
</dbReference>
<dbReference type="GeneID" id="72068922"/>
<evidence type="ECO:0000313" key="2">
    <source>
        <dbReference type="EMBL" id="UNI20927.1"/>
    </source>
</evidence>